<protein>
    <submittedName>
        <fullName evidence="1">Uncharacterized protein</fullName>
    </submittedName>
</protein>
<proteinExistence type="predicted"/>
<comment type="caution">
    <text evidence="1">The sequence shown here is derived from an EMBL/GenBank/DDBJ whole genome shotgun (WGS) entry which is preliminary data.</text>
</comment>
<accession>A0ACC1JMX8</accession>
<organism evidence="1 2">
    <name type="scientific">Coemansia nantahalensis</name>
    <dbReference type="NCBI Taxonomy" id="2789366"/>
    <lineage>
        <taxon>Eukaryota</taxon>
        <taxon>Fungi</taxon>
        <taxon>Fungi incertae sedis</taxon>
        <taxon>Zoopagomycota</taxon>
        <taxon>Kickxellomycotina</taxon>
        <taxon>Kickxellomycetes</taxon>
        <taxon>Kickxellales</taxon>
        <taxon>Kickxellaceae</taxon>
        <taxon>Coemansia</taxon>
    </lineage>
</organism>
<evidence type="ECO:0000313" key="1">
    <source>
        <dbReference type="EMBL" id="KAJ2763985.1"/>
    </source>
</evidence>
<feature type="non-terminal residue" evidence="1">
    <location>
        <position position="166"/>
    </location>
</feature>
<reference evidence="1" key="1">
    <citation type="submission" date="2022-07" db="EMBL/GenBank/DDBJ databases">
        <title>Phylogenomic reconstructions and comparative analyses of Kickxellomycotina fungi.</title>
        <authorList>
            <person name="Reynolds N.K."/>
            <person name="Stajich J.E."/>
            <person name="Barry K."/>
            <person name="Grigoriev I.V."/>
            <person name="Crous P."/>
            <person name="Smith M.E."/>
        </authorList>
    </citation>
    <scope>NUCLEOTIDE SEQUENCE</scope>
    <source>
        <strain evidence="1">CBS 109366</strain>
    </source>
</reference>
<keyword evidence="2" id="KW-1185">Reference proteome</keyword>
<evidence type="ECO:0000313" key="2">
    <source>
        <dbReference type="Proteomes" id="UP001140234"/>
    </source>
</evidence>
<dbReference type="EMBL" id="JANBUJ010002529">
    <property type="protein sequence ID" value="KAJ2763985.1"/>
    <property type="molecule type" value="Genomic_DNA"/>
</dbReference>
<sequence>MSYAPNSGQPRQSHESERQAPVAAFAAMAVAEHPSAPQLSPNGRPAGVIPSAYPQPAASYHGSPHSVTQTTGQADGGFDDVNSGFDDYETGYYEHPAFQQTVYQQPVTAPPGAAMGRVHFATQTVPQMATQTAPPMAPQAASLSAPPMNKSHSDYSAHQAGGHAQN</sequence>
<dbReference type="Proteomes" id="UP001140234">
    <property type="component" value="Unassembled WGS sequence"/>
</dbReference>
<gene>
    <name evidence="1" type="ORF">IWQ57_005353</name>
</gene>
<name>A0ACC1JMX8_9FUNG</name>